<dbReference type="InterPro" id="IPR019452">
    <property type="entry name" value="VPS39/TGF_beta_rcpt-assoc_1"/>
</dbReference>
<dbReference type="Pfam" id="PF00780">
    <property type="entry name" value="CNH"/>
    <property type="match status" value="1"/>
</dbReference>
<dbReference type="PANTHER" id="PTHR12894:SF49">
    <property type="entry name" value="VAM6_VPS39-LIKE PROTEIN"/>
    <property type="match status" value="1"/>
</dbReference>
<dbReference type="PROSITE" id="PS50219">
    <property type="entry name" value="CNH"/>
    <property type="match status" value="1"/>
</dbReference>
<dbReference type="PROSITE" id="PS50236">
    <property type="entry name" value="CHCR"/>
    <property type="match status" value="1"/>
</dbReference>
<feature type="compositionally biased region" description="Polar residues" evidence="5">
    <location>
        <begin position="484"/>
        <end position="494"/>
    </location>
</feature>
<evidence type="ECO:0000256" key="5">
    <source>
        <dbReference type="SAM" id="MobiDB-lite"/>
    </source>
</evidence>
<feature type="compositionally biased region" description="Low complexity" evidence="5">
    <location>
        <begin position="56"/>
        <end position="66"/>
    </location>
</feature>
<name>A0A9W9D4N5_9PLEO</name>
<feature type="region of interest" description="Disordered" evidence="5">
    <location>
        <begin position="49"/>
        <end position="75"/>
    </location>
</feature>
<feature type="compositionally biased region" description="Basic and acidic residues" evidence="5">
    <location>
        <begin position="468"/>
        <end position="483"/>
    </location>
</feature>
<dbReference type="PANTHER" id="PTHR12894">
    <property type="entry name" value="CNH DOMAIN CONTAINING"/>
    <property type="match status" value="1"/>
</dbReference>
<comment type="subcellular location">
    <subcellularLocation>
        <location evidence="1">Endomembrane system</location>
        <topology evidence="1">Peripheral membrane protein</topology>
    </subcellularLocation>
</comment>
<evidence type="ECO:0000313" key="8">
    <source>
        <dbReference type="Proteomes" id="UP001140510"/>
    </source>
</evidence>
<feature type="domain" description="CNH" evidence="6">
    <location>
        <begin position="18"/>
        <end position="342"/>
    </location>
</feature>
<dbReference type="EMBL" id="JAPEVA010000102">
    <property type="protein sequence ID" value="KAJ4399706.1"/>
    <property type="molecule type" value="Genomic_DNA"/>
</dbReference>
<dbReference type="InterPro" id="IPR032914">
    <property type="entry name" value="Vam6/VPS39/TRAP1"/>
</dbReference>
<keyword evidence="8" id="KW-1185">Reference proteome</keyword>
<protein>
    <submittedName>
        <fullName evidence="7">Vacuolar morphogenesis protein 6</fullName>
    </submittedName>
</protein>
<feature type="region of interest" description="Disordered" evidence="5">
    <location>
        <begin position="1049"/>
        <end position="1068"/>
    </location>
</feature>
<dbReference type="GO" id="GO:0006914">
    <property type="term" value="P:autophagy"/>
    <property type="evidence" value="ECO:0007669"/>
    <property type="project" value="TreeGrafter"/>
</dbReference>
<keyword evidence="2" id="KW-0472">Membrane</keyword>
<dbReference type="GO" id="GO:0006886">
    <property type="term" value="P:intracellular protein transport"/>
    <property type="evidence" value="ECO:0007669"/>
    <property type="project" value="UniProtKB-UniRule"/>
</dbReference>
<comment type="caution">
    <text evidence="7">The sequence shown here is derived from an EMBL/GenBank/DDBJ whole genome shotgun (WGS) entry which is preliminary data.</text>
</comment>
<dbReference type="GO" id="GO:0012505">
    <property type="term" value="C:endomembrane system"/>
    <property type="evidence" value="ECO:0007669"/>
    <property type="project" value="UniProtKB-SubCell"/>
</dbReference>
<dbReference type="GO" id="GO:0034058">
    <property type="term" value="P:endosomal vesicle fusion"/>
    <property type="evidence" value="ECO:0007669"/>
    <property type="project" value="TreeGrafter"/>
</dbReference>
<evidence type="ECO:0000313" key="7">
    <source>
        <dbReference type="EMBL" id="KAJ4399706.1"/>
    </source>
</evidence>
<gene>
    <name evidence="7" type="primary">VAM6</name>
    <name evidence="7" type="ORF">N0V91_009250</name>
</gene>
<proteinExistence type="inferred from homology"/>
<evidence type="ECO:0000256" key="3">
    <source>
        <dbReference type="ARBA" id="ARBA00038201"/>
    </source>
</evidence>
<dbReference type="Proteomes" id="UP001140510">
    <property type="component" value="Unassembled WGS sequence"/>
</dbReference>
<dbReference type="Pfam" id="PF10366">
    <property type="entry name" value="Vps39_1"/>
    <property type="match status" value="1"/>
</dbReference>
<dbReference type="Pfam" id="PF10367">
    <property type="entry name" value="zf-Vps39_C"/>
    <property type="match status" value="1"/>
</dbReference>
<comment type="similarity">
    <text evidence="3">Belongs to the VAM6/VPS39 family.</text>
</comment>
<evidence type="ECO:0000256" key="1">
    <source>
        <dbReference type="ARBA" id="ARBA00004184"/>
    </source>
</evidence>
<evidence type="ECO:0000256" key="4">
    <source>
        <dbReference type="PROSITE-ProRule" id="PRU01006"/>
    </source>
</evidence>
<dbReference type="InterPro" id="IPR019453">
    <property type="entry name" value="VPS39/TGFA1_Znf"/>
</dbReference>
<accession>A0A9W9D4N5</accession>
<dbReference type="InterPro" id="IPR000547">
    <property type="entry name" value="Clathrin_H-chain/VPS_repeat"/>
</dbReference>
<dbReference type="GO" id="GO:0000329">
    <property type="term" value="C:fungal-type vacuole membrane"/>
    <property type="evidence" value="ECO:0007669"/>
    <property type="project" value="TreeGrafter"/>
</dbReference>
<sequence length="1173" mass="130443">MLSAFTAKPIVELKPRDKSKIESILAYGDRVLVGLSTGALRIYRVNEETEAAPTTNGSDANGSAANGDDDHAPKAKPADLLREEDKFSRRPIQQLGFLKETNILISLSDNHVSIHDLQTYQLQEKLEKTRGATTFAAASNIVKDPTTGIPSIVSRLAVAVKRKIILWTWQDMELSGDATEMALVASVKSLTWATGTRLVAGMDPGFVLVDVESQQVQDIVRPGVVEGGQGARFGAVSSSGMGYMGMGSWVPKPLATRLGEGQLLLAKDVNSLFIDADGNALDKRQVPWPFAPETLAYSYPYMLALQAPAKGSLEVRNPDTLNLLQNIALPNASFLHVPQPNISLAHQGKGFLVASDRCIWRMGGQSYETQLDQLTTSRRYDEALSLLGMLEDTLLQDKEGRVREIKMLKAEALFHDKKWADAMDLFIDAKAPPERVIALYPRAVAGDLSHEESVKGDGSVVDEDELESERPADDSDEIKKVSRESTFNPATTIGRSMMGRLVGGHKKADSDAASIRSSVRDDAAETASIRPAKKVTETTQPDKQVDFNNALRALQSYLAQCRVQIKRYIDTDGNLKEPLPEPSDSQQEPLKPPFHSFIQDTSGEVDWVARLLDVAQLVDTTLFRAYMLTKSTLAGSLFRLPNFCEPDVVQEKLYETGRYADLIDFLHGKKLHRQALELLSKFGKNEADEEVAPALQGPQRTVGYLQQLPPEMIDLILEFAEWPLRTDPGLGMDVFLADTQNAEELPRHQVLEFLEKLDLKLAVKYLEHVIEELNDLTPDFHQKLVDLFLERLRSGSFEGDDEKRLWRERLQTFLKTSGNYNNYRVFKQLSPDDPDFFESRAIVLSKMGQHKQALQIYVFQLKDYNKAEEYCNAIFLSASTPITSPHPQSEKSVSDTQEPSIYHTLLSLYLAPPPPHAPNWPPALDLLSKHGARLPASTTLDLVPATLPVRDLESYFRGRIRAANSVLNEERIVARLRGVEKVGVEMSLLLGDGYEKDMHKPGGLNRRVVVDEDRHCAVCHKRFGGSAIRVWPDGSVVHAGCMRGPTVPVATDPHHDTPNGDASLTESSTESDADFEAFTTKHNINAMTEELVADIIRDPAKREQMEDEVKILRNKTLDTTRQLKPWKEAEDTAAANTSKDAAEMYRKAAVVFKREAEELGEENQRLRAAEKGQ</sequence>
<dbReference type="SUPFAM" id="SSF50978">
    <property type="entry name" value="WD40 repeat-like"/>
    <property type="match status" value="1"/>
</dbReference>
<reference evidence="7" key="1">
    <citation type="submission" date="2022-10" db="EMBL/GenBank/DDBJ databases">
        <title>Tapping the CABI collections for fungal endophytes: first genome assemblies for Collariella, Neodidymelliopsis, Ascochyta clinopodiicola, Didymella pomorum, Didymosphaeria variabile, Neocosmospora piperis and Neocucurbitaria cava.</title>
        <authorList>
            <person name="Hill R."/>
        </authorList>
    </citation>
    <scope>NUCLEOTIDE SEQUENCE</scope>
    <source>
        <strain evidence="7">IMI 355091</strain>
    </source>
</reference>
<feature type="repeat" description="CHCR" evidence="4">
    <location>
        <begin position="738"/>
        <end position="897"/>
    </location>
</feature>
<evidence type="ECO:0000256" key="2">
    <source>
        <dbReference type="ARBA" id="ARBA00023136"/>
    </source>
</evidence>
<dbReference type="InterPro" id="IPR001180">
    <property type="entry name" value="CNH_dom"/>
</dbReference>
<dbReference type="OrthoDB" id="5325112at2759"/>
<organism evidence="7 8">
    <name type="scientific">Didymella pomorum</name>
    <dbReference type="NCBI Taxonomy" id="749634"/>
    <lineage>
        <taxon>Eukaryota</taxon>
        <taxon>Fungi</taxon>
        <taxon>Dikarya</taxon>
        <taxon>Ascomycota</taxon>
        <taxon>Pezizomycotina</taxon>
        <taxon>Dothideomycetes</taxon>
        <taxon>Pleosporomycetidae</taxon>
        <taxon>Pleosporales</taxon>
        <taxon>Pleosporineae</taxon>
        <taxon>Didymellaceae</taxon>
        <taxon>Didymella</taxon>
    </lineage>
</organism>
<feature type="region of interest" description="Disordered" evidence="5">
    <location>
        <begin position="450"/>
        <end position="541"/>
    </location>
</feature>
<dbReference type="AlphaFoldDB" id="A0A9W9D4N5"/>
<dbReference type="InterPro" id="IPR036322">
    <property type="entry name" value="WD40_repeat_dom_sf"/>
</dbReference>
<evidence type="ECO:0000259" key="6">
    <source>
        <dbReference type="PROSITE" id="PS50219"/>
    </source>
</evidence>